<comment type="similarity">
    <text evidence="2">Belongs to the peptidase S1 family. CLIP subfamily.</text>
</comment>
<protein>
    <submittedName>
        <fullName evidence="4">Trypsin epsilon</fullName>
    </submittedName>
</protein>
<dbReference type="OrthoDB" id="10051896at2759"/>
<dbReference type="InterPro" id="IPR001254">
    <property type="entry name" value="Trypsin_dom"/>
</dbReference>
<dbReference type="PROSITE" id="PS50240">
    <property type="entry name" value="TRYPSIN_DOM"/>
    <property type="match status" value="1"/>
</dbReference>
<dbReference type="InterPro" id="IPR043504">
    <property type="entry name" value="Peptidase_S1_PA_chymotrypsin"/>
</dbReference>
<dbReference type="CDD" id="cd00190">
    <property type="entry name" value="Tryp_SPc"/>
    <property type="match status" value="1"/>
</dbReference>
<evidence type="ECO:0000313" key="4">
    <source>
        <dbReference type="EMBL" id="EFN87698.1"/>
    </source>
</evidence>
<evidence type="ECO:0000259" key="3">
    <source>
        <dbReference type="PROSITE" id="PS50240"/>
    </source>
</evidence>
<evidence type="ECO:0000256" key="2">
    <source>
        <dbReference type="ARBA" id="ARBA00024195"/>
    </source>
</evidence>
<feature type="domain" description="Peptidase S1" evidence="3">
    <location>
        <begin position="234"/>
        <end position="545"/>
    </location>
</feature>
<dbReference type="SMART" id="SM00020">
    <property type="entry name" value="Tryp_SPc"/>
    <property type="match status" value="1"/>
</dbReference>
<dbReference type="EMBL" id="GL446499">
    <property type="protein sequence ID" value="EFN87698.1"/>
    <property type="molecule type" value="Genomic_DNA"/>
</dbReference>
<dbReference type="SUPFAM" id="SSF50494">
    <property type="entry name" value="Trypsin-like serine proteases"/>
    <property type="match status" value="1"/>
</dbReference>
<dbReference type="PROSITE" id="PS00135">
    <property type="entry name" value="TRYPSIN_SER"/>
    <property type="match status" value="1"/>
</dbReference>
<dbReference type="Gene3D" id="2.40.10.10">
    <property type="entry name" value="Trypsin-like serine proteases"/>
    <property type="match status" value="2"/>
</dbReference>
<dbReference type="PANTHER" id="PTHR24256">
    <property type="entry name" value="TRYPTASE-RELATED"/>
    <property type="match status" value="1"/>
</dbReference>
<dbReference type="InParanoid" id="E2B9E7"/>
<dbReference type="InterPro" id="IPR033116">
    <property type="entry name" value="TRYPSIN_SER"/>
</dbReference>
<evidence type="ECO:0000313" key="5">
    <source>
        <dbReference type="Proteomes" id="UP000008237"/>
    </source>
</evidence>
<keyword evidence="5" id="KW-1185">Reference proteome</keyword>
<dbReference type="GO" id="GO:0006508">
    <property type="term" value="P:proteolysis"/>
    <property type="evidence" value="ECO:0007669"/>
    <property type="project" value="InterPro"/>
</dbReference>
<accession>E2B9E7</accession>
<evidence type="ECO:0000256" key="1">
    <source>
        <dbReference type="ARBA" id="ARBA00023157"/>
    </source>
</evidence>
<dbReference type="GO" id="GO:0004252">
    <property type="term" value="F:serine-type endopeptidase activity"/>
    <property type="evidence" value="ECO:0007669"/>
    <property type="project" value="InterPro"/>
</dbReference>
<keyword evidence="1" id="KW-1015">Disulfide bond</keyword>
<dbReference type="InterPro" id="IPR051487">
    <property type="entry name" value="Ser/Thr_Proteases_Immune/Dev"/>
</dbReference>
<sequence>MEATIKNFLTRLIGPSARPITLRLSDGDGLRKAISDICEIIRAEIMEFSRASGPVASIRQREKISWNSTISEDWFSEGLLQGSLLLCDLVRVGERIWFTINHCLDRNNATSQKNEEFLPRKTKNGFKFLSVVNDAFSFNEKLFKCLLPVTDGGKRASSFDLNRAFANLAKGPPENTMTTLKTGLERASTLYASSNDTSGKQLHALLCHLLAERANDYGDCVKEVQRVEVCVSSTGRGSTEADHTLPAKPWLTAIEDISSCKIYIDAERSASVRCNFDRKVPRMTMRRVKYIYESILDRRISRRSPLYHAANELGNVLSKSSWGRQLAYDVCQYLEIYREGREKLRAISRQAVKDKKAAIRTSTRRLKYHVRAGSNRWDRGGSVHKVRNIRVYNSTYMTWLSDVPYHDIALFKVKPPFRFSRTVQPIRLPRSSTGEIPRRLFVCGWGHTEIGKEAKETETLMGVHVRHVPFESCIKATVDYTTLIRGIHLCYGTEGKDACYGDSGGALSSKGTLYGIVSFGQSCGKVPGVYVNVSHYLTWIKDVTNL</sequence>
<dbReference type="AlphaFoldDB" id="E2B9E7"/>
<proteinExistence type="inferred from homology"/>
<dbReference type="Proteomes" id="UP000008237">
    <property type="component" value="Unassembled WGS sequence"/>
</dbReference>
<dbReference type="InterPro" id="IPR009003">
    <property type="entry name" value="Peptidase_S1_PA"/>
</dbReference>
<reference evidence="4 5" key="1">
    <citation type="journal article" date="2010" name="Science">
        <title>Genomic comparison of the ants Camponotus floridanus and Harpegnathos saltator.</title>
        <authorList>
            <person name="Bonasio R."/>
            <person name="Zhang G."/>
            <person name="Ye C."/>
            <person name="Mutti N.S."/>
            <person name="Fang X."/>
            <person name="Qin N."/>
            <person name="Donahue G."/>
            <person name="Yang P."/>
            <person name="Li Q."/>
            <person name="Li C."/>
            <person name="Zhang P."/>
            <person name="Huang Z."/>
            <person name="Berger S.L."/>
            <person name="Reinberg D."/>
            <person name="Wang J."/>
            <person name="Liebig J."/>
        </authorList>
    </citation>
    <scope>NUCLEOTIDE SEQUENCE [LARGE SCALE GENOMIC DNA]</scope>
    <source>
        <strain evidence="4 5">R22 G/1</strain>
    </source>
</reference>
<organism evidence="5">
    <name type="scientific">Harpegnathos saltator</name>
    <name type="common">Jerdon's jumping ant</name>
    <dbReference type="NCBI Taxonomy" id="610380"/>
    <lineage>
        <taxon>Eukaryota</taxon>
        <taxon>Metazoa</taxon>
        <taxon>Ecdysozoa</taxon>
        <taxon>Arthropoda</taxon>
        <taxon>Hexapoda</taxon>
        <taxon>Insecta</taxon>
        <taxon>Pterygota</taxon>
        <taxon>Neoptera</taxon>
        <taxon>Endopterygota</taxon>
        <taxon>Hymenoptera</taxon>
        <taxon>Apocrita</taxon>
        <taxon>Aculeata</taxon>
        <taxon>Formicoidea</taxon>
        <taxon>Formicidae</taxon>
        <taxon>Ponerinae</taxon>
        <taxon>Ponerini</taxon>
        <taxon>Harpegnathos</taxon>
    </lineage>
</organism>
<gene>
    <name evidence="4" type="ORF">EAI_13529</name>
</gene>
<name>E2B9E7_HARSA</name>
<dbReference type="Pfam" id="PF00089">
    <property type="entry name" value="Trypsin"/>
    <property type="match status" value="1"/>
</dbReference>
<dbReference type="OMA" id="YFAIYQE"/>